<evidence type="ECO:0000313" key="4">
    <source>
        <dbReference type="WBParaSite" id="TMUE_3000014780.1"/>
    </source>
</evidence>
<organism evidence="3 4">
    <name type="scientific">Trichuris muris</name>
    <name type="common">Mouse whipworm</name>
    <dbReference type="NCBI Taxonomy" id="70415"/>
    <lineage>
        <taxon>Eukaryota</taxon>
        <taxon>Metazoa</taxon>
        <taxon>Ecdysozoa</taxon>
        <taxon>Nematoda</taxon>
        <taxon>Enoplea</taxon>
        <taxon>Dorylaimia</taxon>
        <taxon>Trichinellida</taxon>
        <taxon>Trichuridae</taxon>
        <taxon>Trichuris</taxon>
    </lineage>
</organism>
<evidence type="ECO:0000256" key="1">
    <source>
        <dbReference type="SAM" id="MobiDB-lite"/>
    </source>
</evidence>
<dbReference type="Gene3D" id="1.20.5.1160">
    <property type="entry name" value="Vasodilator-stimulated phosphoprotein"/>
    <property type="match status" value="1"/>
</dbReference>
<dbReference type="SUPFAM" id="SSF118370">
    <property type="entry name" value="Vasodilator-stimulated phosphoprotein, VASP, tetramerisation domain"/>
    <property type="match status" value="1"/>
</dbReference>
<reference evidence="4" key="1">
    <citation type="submission" date="2019-12" db="UniProtKB">
        <authorList>
            <consortium name="WormBaseParasite"/>
        </authorList>
    </citation>
    <scope>IDENTIFICATION</scope>
</reference>
<feature type="compositionally biased region" description="Polar residues" evidence="1">
    <location>
        <begin position="161"/>
        <end position="172"/>
    </location>
</feature>
<proteinExistence type="predicted"/>
<sequence length="259" mass="28141">MRLLLLFSCLMIALPYPSQQYAQTREKRQSAFLEGLGGPLALKPRSGKSNTTNEPTSPAETNSSQPTETCSTTTTTTTTTITMQPQPKTTSAPTRTTDARKLAMLKEKPKPAQTSATNPSMTTAAPHKVQQPTTSAKARNYKATLRPTTSTPSSSRRVTAAPTNPTRTTYGQSTQRCHSWDLVKALVFGGCGCQTIPKQGNCNTKQQAAINVQATKQQCTVASNTGSIDKLKEEILQEMRKQLEAFKKDIMSVLTNRQG</sequence>
<feature type="compositionally biased region" description="Low complexity" evidence="1">
    <location>
        <begin position="63"/>
        <end position="90"/>
    </location>
</feature>
<protein>
    <submittedName>
        <fullName evidence="4">Uncharacterized protein</fullName>
    </submittedName>
</protein>
<feature type="signal peptide" evidence="2">
    <location>
        <begin position="1"/>
        <end position="15"/>
    </location>
</feature>
<evidence type="ECO:0000313" key="3">
    <source>
        <dbReference type="Proteomes" id="UP000046395"/>
    </source>
</evidence>
<feature type="chain" id="PRO_5024328593" evidence="2">
    <location>
        <begin position="16"/>
        <end position="259"/>
    </location>
</feature>
<dbReference type="AlphaFoldDB" id="A0A5S6R5I3"/>
<accession>A0A5S6R5I3</accession>
<keyword evidence="2" id="KW-0732">Signal</keyword>
<dbReference type="WBParaSite" id="TMUE_3000014780.1">
    <property type="protein sequence ID" value="TMUE_3000014780.1"/>
    <property type="gene ID" value="WBGene00302324"/>
</dbReference>
<evidence type="ECO:0000256" key="2">
    <source>
        <dbReference type="SAM" id="SignalP"/>
    </source>
</evidence>
<dbReference type="STRING" id="70415.A0A5S6R5I3"/>
<dbReference type="InterPro" id="IPR038023">
    <property type="entry name" value="VASP_sf"/>
</dbReference>
<feature type="compositionally biased region" description="Low complexity" evidence="1">
    <location>
        <begin position="146"/>
        <end position="157"/>
    </location>
</feature>
<keyword evidence="3" id="KW-1185">Reference proteome</keyword>
<name>A0A5S6R5I3_TRIMR</name>
<dbReference type="Proteomes" id="UP000046395">
    <property type="component" value="Unassembled WGS sequence"/>
</dbReference>
<feature type="region of interest" description="Disordered" evidence="1">
    <location>
        <begin position="37"/>
        <end position="172"/>
    </location>
</feature>
<feature type="compositionally biased region" description="Basic and acidic residues" evidence="1">
    <location>
        <begin position="97"/>
        <end position="110"/>
    </location>
</feature>
<feature type="compositionally biased region" description="Polar residues" evidence="1">
    <location>
        <begin position="112"/>
        <end position="123"/>
    </location>
</feature>
<feature type="compositionally biased region" description="Polar residues" evidence="1">
    <location>
        <begin position="47"/>
        <end position="62"/>
    </location>
</feature>